<accession>A0ABW2Y3A1</accession>
<comment type="caution">
    <text evidence="2">The sequence shown here is derived from an EMBL/GenBank/DDBJ whole genome shotgun (WGS) entry which is preliminary data.</text>
</comment>
<proteinExistence type="predicted"/>
<keyword evidence="1" id="KW-0472">Membrane</keyword>
<sequence length="212" mass="24544">MNYSPADFTSVKRRPMQERYPSNQQYAQAKREWGKSLIESFVVVYGIFGILAAFSYIGEHSKSLHSLYIAIIGWALLSTVAFALIFFCSYLEDLRRLIKQRTTDWISTNDQGMSISVRKKRCLVSWDSIRELSIVLKNRKGESGNHIFLRVSTLSGEEAEVIFDYGMKEAINFVREVCKRNPQVILKIPGIWTPSYSKLDHKLDKEGQYYQH</sequence>
<evidence type="ECO:0000256" key="1">
    <source>
        <dbReference type="SAM" id="Phobius"/>
    </source>
</evidence>
<dbReference type="RefSeq" id="WP_377937637.1">
    <property type="nucleotide sequence ID" value="NZ_JBHTHQ010000006.1"/>
</dbReference>
<dbReference type="EMBL" id="JBHTHQ010000006">
    <property type="protein sequence ID" value="MFD0704268.1"/>
    <property type="molecule type" value="Genomic_DNA"/>
</dbReference>
<gene>
    <name evidence="2" type="ORF">ACFQY8_00660</name>
</gene>
<dbReference type="Proteomes" id="UP001597036">
    <property type="component" value="Unassembled WGS sequence"/>
</dbReference>
<feature type="transmembrane region" description="Helical" evidence="1">
    <location>
        <begin position="69"/>
        <end position="91"/>
    </location>
</feature>
<keyword evidence="1" id="KW-0812">Transmembrane</keyword>
<keyword evidence="3" id="KW-1185">Reference proteome</keyword>
<feature type="transmembrane region" description="Helical" evidence="1">
    <location>
        <begin position="37"/>
        <end position="57"/>
    </location>
</feature>
<protein>
    <submittedName>
        <fullName evidence="2">Uncharacterized protein</fullName>
    </submittedName>
</protein>
<keyword evidence="1" id="KW-1133">Transmembrane helix</keyword>
<evidence type="ECO:0000313" key="2">
    <source>
        <dbReference type="EMBL" id="MFD0704268.1"/>
    </source>
</evidence>
<name>A0ABW2Y3A1_9BIFI</name>
<evidence type="ECO:0000313" key="3">
    <source>
        <dbReference type="Proteomes" id="UP001597036"/>
    </source>
</evidence>
<organism evidence="2 3">
    <name type="scientific">Alloscardovia venturai</name>
    <dbReference type="NCBI Taxonomy" id="1769421"/>
    <lineage>
        <taxon>Bacteria</taxon>
        <taxon>Bacillati</taxon>
        <taxon>Actinomycetota</taxon>
        <taxon>Actinomycetes</taxon>
        <taxon>Bifidobacteriales</taxon>
        <taxon>Bifidobacteriaceae</taxon>
        <taxon>Alloscardovia</taxon>
    </lineage>
</organism>
<reference evidence="3" key="1">
    <citation type="journal article" date="2019" name="Int. J. Syst. Evol. Microbiol.">
        <title>The Global Catalogue of Microorganisms (GCM) 10K type strain sequencing project: providing services to taxonomists for standard genome sequencing and annotation.</title>
        <authorList>
            <consortium name="The Broad Institute Genomics Platform"/>
            <consortium name="The Broad Institute Genome Sequencing Center for Infectious Disease"/>
            <person name="Wu L."/>
            <person name="Ma J."/>
        </authorList>
    </citation>
    <scope>NUCLEOTIDE SEQUENCE [LARGE SCALE GENOMIC DNA]</scope>
    <source>
        <strain evidence="3">CCM 8604</strain>
    </source>
</reference>